<dbReference type="InterPro" id="IPR052957">
    <property type="entry name" value="Auxin_embryo_med"/>
</dbReference>
<evidence type="ECO:0000313" key="1">
    <source>
        <dbReference type="EMBL" id="KAB1217508.1"/>
    </source>
</evidence>
<organism evidence="1 2">
    <name type="scientific">Morella rubra</name>
    <name type="common">Chinese bayberry</name>
    <dbReference type="NCBI Taxonomy" id="262757"/>
    <lineage>
        <taxon>Eukaryota</taxon>
        <taxon>Viridiplantae</taxon>
        <taxon>Streptophyta</taxon>
        <taxon>Embryophyta</taxon>
        <taxon>Tracheophyta</taxon>
        <taxon>Spermatophyta</taxon>
        <taxon>Magnoliopsida</taxon>
        <taxon>eudicotyledons</taxon>
        <taxon>Gunneridae</taxon>
        <taxon>Pentapetalae</taxon>
        <taxon>rosids</taxon>
        <taxon>fabids</taxon>
        <taxon>Fagales</taxon>
        <taxon>Myricaceae</taxon>
        <taxon>Morella</taxon>
    </lineage>
</organism>
<evidence type="ECO:0008006" key="3">
    <source>
        <dbReference type="Google" id="ProtNLM"/>
    </source>
</evidence>
<accession>A0A6A1W133</accession>
<dbReference type="Proteomes" id="UP000516437">
    <property type="component" value="Chromosome 4"/>
</dbReference>
<comment type="caution">
    <text evidence="1">The sequence shown here is derived from an EMBL/GenBank/DDBJ whole genome shotgun (WGS) entry which is preliminary data.</text>
</comment>
<protein>
    <recommendedName>
        <fullName evidence="3">Sacsin</fullName>
    </recommendedName>
</protein>
<keyword evidence="2" id="KW-1185">Reference proteome</keyword>
<reference evidence="1 2" key="1">
    <citation type="journal article" date="2019" name="Plant Biotechnol. J.">
        <title>The red bayberry genome and genetic basis of sex determination.</title>
        <authorList>
            <person name="Jia H.M."/>
            <person name="Jia H.J."/>
            <person name="Cai Q.L."/>
            <person name="Wang Y."/>
            <person name="Zhao H.B."/>
            <person name="Yang W.F."/>
            <person name="Wang G.Y."/>
            <person name="Li Y.H."/>
            <person name="Zhan D.L."/>
            <person name="Shen Y.T."/>
            <person name="Niu Q.F."/>
            <person name="Chang L."/>
            <person name="Qiu J."/>
            <person name="Zhao L."/>
            <person name="Xie H.B."/>
            <person name="Fu W.Y."/>
            <person name="Jin J."/>
            <person name="Li X.W."/>
            <person name="Jiao Y."/>
            <person name="Zhou C.C."/>
            <person name="Tu T."/>
            <person name="Chai C.Y."/>
            <person name="Gao J.L."/>
            <person name="Fan L.J."/>
            <person name="van de Weg E."/>
            <person name="Wang J.Y."/>
            <person name="Gao Z.S."/>
        </authorList>
    </citation>
    <scope>NUCLEOTIDE SEQUENCE [LARGE SCALE GENOMIC DNA]</scope>
    <source>
        <tissue evidence="1">Leaves</tissue>
    </source>
</reference>
<proteinExistence type="predicted"/>
<dbReference type="PANTHER" id="PTHR32387">
    <property type="entry name" value="WU:FJ29H11"/>
    <property type="match status" value="1"/>
</dbReference>
<dbReference type="AlphaFoldDB" id="A0A6A1W133"/>
<gene>
    <name evidence="1" type="ORF">CJ030_MR4G028389</name>
</gene>
<dbReference type="EMBL" id="RXIC02000022">
    <property type="protein sequence ID" value="KAB1217508.1"/>
    <property type="molecule type" value="Genomic_DNA"/>
</dbReference>
<dbReference type="OrthoDB" id="1262810at2759"/>
<sequence length="761" mass="86606">MPGNTQEAIRLFSKKATLLQWLQDYVKVGVLDVYDYAVHLTKSINADRKLAIAFVHFLYHSLLKNHMSKDSYGNVITERKVVLVPASGSKWVGLIGSNPWRGEGYVELGEEYLYPGLFAGEFTSAGQLLEFLTTHVAASDIPYVSPPNAAIPAVSAPLTSQNALLLLDWIQKLKYRGSCIPERLLRTRNLSFKEELMSLGVLTGFNGSYKLVADNLKLPSRLISLTAEAVFFILECARHSGSQKIVEALRSVKCFKTNAGYKCPGECFLVDPQWGCILLIFEGFPLIDQGFYGSGILSYRNELKQTGVKVDFEDAVKVFVQCFRQQASAMRKENVLSFLSCYRKLKDTPYEFPQDLMVCIRETKWLRTRLGDYRVPSDCILYGPEWQSIAPITLLPFIDDSDNYYGKVIHEYTKELKSMGVVIDFKDGVDFVAAGLYFPGDPSCITPSNVLALLECFRILLQDRNYSFPDSVRTRISKKWLKTYDGYRPPDQCLLFDSKWGSYLKCTDGPFVDEGFYGSNITSYRKELKAIGVVVDVGNGCPLIASQLDFHLEFSSVVRIYNYLMAFNWEPNCEAAKRIWIPNGSEDGEWVSPGECVLRDKDGLFSSQLQVLEKHYEQQLLVFFSSAFHVKHTPSVDDYCELWKVWEGSGNQLSHADCCKFWVYVLKHWNAKTERTLADSLVKLPVGSDSDGILLSDKQDVFIADDLQLKDLFQRSSSQPIFVWYPERNLPSLPRTKLLEIYRKMGFALYLNLWRGKKHPW</sequence>
<name>A0A6A1W133_9ROSI</name>
<dbReference type="PANTHER" id="PTHR32387:SF3">
    <property type="entry name" value="ATP_DNA BINDING PROTEIN"/>
    <property type="match status" value="1"/>
</dbReference>
<evidence type="ECO:0000313" key="2">
    <source>
        <dbReference type="Proteomes" id="UP000516437"/>
    </source>
</evidence>